<keyword evidence="7" id="KW-0645">Protease</keyword>
<dbReference type="PANTHER" id="PTHR43731">
    <property type="entry name" value="RHOMBOID PROTEASE"/>
    <property type="match status" value="1"/>
</dbReference>
<comment type="subcellular location">
    <subcellularLocation>
        <location evidence="1">Membrane</location>
        <topology evidence="1">Multi-pass membrane protein</topology>
    </subcellularLocation>
</comment>
<dbReference type="PANTHER" id="PTHR43731:SF9">
    <property type="entry name" value="SLR1461 PROTEIN"/>
    <property type="match status" value="1"/>
</dbReference>
<keyword evidence="7" id="KW-0378">Hydrolase</keyword>
<protein>
    <submittedName>
        <fullName evidence="7">Rhomboid family intramembrane serine protease</fullName>
        <ecNumber evidence="7">3.4.21.-</ecNumber>
    </submittedName>
</protein>
<dbReference type="Gene3D" id="1.20.1540.10">
    <property type="entry name" value="Rhomboid-like"/>
    <property type="match status" value="1"/>
</dbReference>
<keyword evidence="4 5" id="KW-0472">Membrane</keyword>
<evidence type="ECO:0000259" key="6">
    <source>
        <dbReference type="Pfam" id="PF01694"/>
    </source>
</evidence>
<gene>
    <name evidence="7" type="ORF">RT717_09275</name>
</gene>
<dbReference type="RefSeq" id="WP_317491456.1">
    <property type="nucleotide sequence ID" value="NZ_CP136051.1"/>
</dbReference>
<dbReference type="Proteomes" id="UP001302349">
    <property type="component" value="Chromosome"/>
</dbReference>
<dbReference type="EC" id="3.4.21.-" evidence="7"/>
<feature type="transmembrane region" description="Helical" evidence="5">
    <location>
        <begin position="111"/>
        <end position="130"/>
    </location>
</feature>
<name>A0ABZ0IWS8_9BACT</name>
<sequence>MNERKLFRESVFITLAFVGVLWCVKSWEYATSVDLSFLGIYPRTLKGSLGIVTSPFIHGDIQHLLSNTFPLAILGVGLFFFFRKIALEVFVIVYFSTGFWVWTTARPAFHIGASGIIYGLVSFLFFFGLIKRDARSLAVSMIVVFLYHGLFAGIFPFSDQISWESHLFGGLSGLFCAIHFRNKSVTEEALAVNQAIQHDDITEEGQANGGVEMPGAVADQVQIPPSLLIRFTNSTKNEEDAADDIISLH</sequence>
<dbReference type="EMBL" id="CP136051">
    <property type="protein sequence ID" value="WOK08825.1"/>
    <property type="molecule type" value="Genomic_DNA"/>
</dbReference>
<feature type="transmembrane region" description="Helical" evidence="5">
    <location>
        <begin position="89"/>
        <end position="105"/>
    </location>
</feature>
<reference evidence="7 8" key="1">
    <citation type="journal article" date="2023" name="Microbiol. Resour. Announc.">
        <title>Complete Genome Sequence of Imperialibacter roseus strain P4T.</title>
        <authorList>
            <person name="Tizabi D.R."/>
            <person name="Bachvaroff T."/>
            <person name="Hill R.T."/>
        </authorList>
    </citation>
    <scope>NUCLEOTIDE SEQUENCE [LARGE SCALE GENOMIC DNA]</scope>
    <source>
        <strain evidence="7 8">P4T</strain>
    </source>
</reference>
<dbReference type="InterPro" id="IPR035952">
    <property type="entry name" value="Rhomboid-like_sf"/>
</dbReference>
<dbReference type="GO" id="GO:0006508">
    <property type="term" value="P:proteolysis"/>
    <property type="evidence" value="ECO:0007669"/>
    <property type="project" value="UniProtKB-KW"/>
</dbReference>
<evidence type="ECO:0000256" key="3">
    <source>
        <dbReference type="ARBA" id="ARBA00022989"/>
    </source>
</evidence>
<keyword evidence="2 5" id="KW-0812">Transmembrane</keyword>
<proteinExistence type="predicted"/>
<evidence type="ECO:0000256" key="4">
    <source>
        <dbReference type="ARBA" id="ARBA00023136"/>
    </source>
</evidence>
<dbReference type="InterPro" id="IPR050925">
    <property type="entry name" value="Rhomboid_protease_S54"/>
</dbReference>
<organism evidence="7 8">
    <name type="scientific">Imperialibacter roseus</name>
    <dbReference type="NCBI Taxonomy" id="1324217"/>
    <lineage>
        <taxon>Bacteria</taxon>
        <taxon>Pseudomonadati</taxon>
        <taxon>Bacteroidota</taxon>
        <taxon>Cytophagia</taxon>
        <taxon>Cytophagales</taxon>
        <taxon>Flammeovirgaceae</taxon>
        <taxon>Imperialibacter</taxon>
    </lineage>
</organism>
<dbReference type="SUPFAM" id="SSF144091">
    <property type="entry name" value="Rhomboid-like"/>
    <property type="match status" value="1"/>
</dbReference>
<feature type="domain" description="Peptidase S54 rhomboid" evidence="6">
    <location>
        <begin position="51"/>
        <end position="180"/>
    </location>
</feature>
<evidence type="ECO:0000256" key="1">
    <source>
        <dbReference type="ARBA" id="ARBA00004141"/>
    </source>
</evidence>
<dbReference type="GO" id="GO:0008233">
    <property type="term" value="F:peptidase activity"/>
    <property type="evidence" value="ECO:0007669"/>
    <property type="project" value="UniProtKB-KW"/>
</dbReference>
<feature type="transmembrane region" description="Helical" evidence="5">
    <location>
        <begin position="64"/>
        <end position="82"/>
    </location>
</feature>
<evidence type="ECO:0000313" key="7">
    <source>
        <dbReference type="EMBL" id="WOK08825.1"/>
    </source>
</evidence>
<keyword evidence="8" id="KW-1185">Reference proteome</keyword>
<evidence type="ECO:0000313" key="8">
    <source>
        <dbReference type="Proteomes" id="UP001302349"/>
    </source>
</evidence>
<dbReference type="Pfam" id="PF01694">
    <property type="entry name" value="Rhomboid"/>
    <property type="match status" value="1"/>
</dbReference>
<keyword evidence="3 5" id="KW-1133">Transmembrane helix</keyword>
<evidence type="ECO:0000256" key="5">
    <source>
        <dbReference type="SAM" id="Phobius"/>
    </source>
</evidence>
<dbReference type="InterPro" id="IPR022764">
    <property type="entry name" value="Peptidase_S54_rhomboid_dom"/>
</dbReference>
<evidence type="ECO:0000256" key="2">
    <source>
        <dbReference type="ARBA" id="ARBA00022692"/>
    </source>
</evidence>
<feature type="transmembrane region" description="Helical" evidence="5">
    <location>
        <begin position="137"/>
        <end position="157"/>
    </location>
</feature>
<accession>A0ABZ0IWS8</accession>